<evidence type="ECO:0000313" key="2">
    <source>
        <dbReference type="Proteomes" id="UP000009007"/>
    </source>
</evidence>
<dbReference type="EMBL" id="HE964772">
    <property type="protein sequence ID" value="CDM26154.1"/>
    <property type="molecule type" value="Genomic_DNA"/>
</dbReference>
<accession>W6PW29</accession>
<gene>
    <name evidence="1" type="ordered locus">BN140_3045</name>
</gene>
<dbReference type="KEGG" id="mbg:BN140_3045"/>
<protein>
    <submittedName>
        <fullName evidence="1">Uncharacterized protein</fullName>
    </submittedName>
</protein>
<organism evidence="1 2">
    <name type="scientific">Methanoculleus bourgensis (strain ATCC 43281 / DSM 3045 / OCM 15 / MS2)</name>
    <name type="common">Methanogenium bourgense</name>
    <dbReference type="NCBI Taxonomy" id="1201294"/>
    <lineage>
        <taxon>Archaea</taxon>
        <taxon>Methanobacteriati</taxon>
        <taxon>Methanobacteriota</taxon>
        <taxon>Stenosarchaea group</taxon>
        <taxon>Methanomicrobia</taxon>
        <taxon>Methanomicrobiales</taxon>
        <taxon>Methanomicrobiaceae</taxon>
        <taxon>Methanoculleus</taxon>
    </lineage>
</organism>
<dbReference type="AlphaFoldDB" id="W6PW29"/>
<evidence type="ECO:0000313" key="1">
    <source>
        <dbReference type="EMBL" id="CDM26154.1"/>
    </source>
</evidence>
<dbReference type="PATRIC" id="fig|1201294.9.peg.2109"/>
<dbReference type="HOGENOM" id="CLU_1286344_0_0_2"/>
<name>W6PW29_METBM</name>
<sequence>MQCSTSHHGPLSWARVPASVGSGIRLDLSTWTLVDYFILFCGFWCRSRGRTRRGVERSWSRPRGCMHERNLLPGQWTVVRIAVGGGDQGGGKPHWRELTTWVHLRSGLAIGEVQVLLNPHVDSGGRGVSPASLILWTVVGITSGGGDREGACPLPAGGGTRRSLLIAPTPPGRGSGTATFSGEEGYDCRPTNSTLNRPVSLELSSILMNLPAKS</sequence>
<keyword evidence="2" id="KW-1185">Reference proteome</keyword>
<proteinExistence type="predicted"/>
<reference evidence="2" key="1">
    <citation type="journal article" date="2012" name="J. Bacteriol.">
        <title>Complete genome sequence of the hydrogenotrophic, methanogenic archaeon Methanoculleus bourgensis strain MS2T, isolated from a sewage sludge digester.</title>
        <authorList>
            <person name="Maus I."/>
            <person name="Wibberg D."/>
            <person name="Stantscheff R."/>
            <person name="Eikmeyer F.G."/>
            <person name="Seffner A."/>
            <person name="Boelter J."/>
            <person name="Szczepanowski R."/>
            <person name="Blom J."/>
            <person name="Jaenicke S."/>
            <person name="Konig H."/>
            <person name="Puhler A."/>
            <person name="Schluter A."/>
        </authorList>
    </citation>
    <scope>NUCLEOTIDE SEQUENCE [LARGE SCALE GENOMIC DNA]</scope>
    <source>
        <strain evidence="2">ATCC 43281 / DSM 3045 / OCM 15 / MS2</strain>
    </source>
</reference>
<dbReference type="Proteomes" id="UP000009007">
    <property type="component" value="Chromosome I"/>
</dbReference>